<accession>A0A2P6VEW2</accession>
<proteinExistence type="predicted"/>
<keyword evidence="2" id="KW-0472">Membrane</keyword>
<feature type="transmembrane region" description="Helical" evidence="2">
    <location>
        <begin position="216"/>
        <end position="238"/>
    </location>
</feature>
<comment type="caution">
    <text evidence="3">The sequence shown here is derived from an EMBL/GenBank/DDBJ whole genome shotgun (WGS) entry which is preliminary data.</text>
</comment>
<feature type="compositionally biased region" description="Low complexity" evidence="1">
    <location>
        <begin position="54"/>
        <end position="80"/>
    </location>
</feature>
<reference evidence="3 4" key="1">
    <citation type="journal article" date="2018" name="Plant J.">
        <title>Genome sequences of Chlorella sorokiniana UTEX 1602 and Micractinium conductrix SAG 241.80: implications to maltose excretion by a green alga.</title>
        <authorList>
            <person name="Arriola M.B."/>
            <person name="Velmurugan N."/>
            <person name="Zhang Y."/>
            <person name="Plunkett M.H."/>
            <person name="Hondzo H."/>
            <person name="Barney B.M."/>
        </authorList>
    </citation>
    <scope>NUCLEOTIDE SEQUENCE [LARGE SCALE GENOMIC DNA]</scope>
    <source>
        <strain evidence="3 4">SAG 241.80</strain>
    </source>
</reference>
<dbReference type="EMBL" id="LHPF02000009">
    <property type="protein sequence ID" value="PSC72634.1"/>
    <property type="molecule type" value="Genomic_DNA"/>
</dbReference>
<gene>
    <name evidence="3" type="ORF">C2E20_3857</name>
</gene>
<keyword evidence="2" id="KW-0812">Transmembrane</keyword>
<organism evidence="3 4">
    <name type="scientific">Micractinium conductrix</name>
    <dbReference type="NCBI Taxonomy" id="554055"/>
    <lineage>
        <taxon>Eukaryota</taxon>
        <taxon>Viridiplantae</taxon>
        <taxon>Chlorophyta</taxon>
        <taxon>core chlorophytes</taxon>
        <taxon>Trebouxiophyceae</taxon>
        <taxon>Chlorellales</taxon>
        <taxon>Chlorellaceae</taxon>
        <taxon>Chlorella clade</taxon>
        <taxon>Micractinium</taxon>
    </lineage>
</organism>
<feature type="transmembrane region" description="Helical" evidence="2">
    <location>
        <begin position="101"/>
        <end position="134"/>
    </location>
</feature>
<feature type="region of interest" description="Disordered" evidence="1">
    <location>
        <begin position="250"/>
        <end position="273"/>
    </location>
</feature>
<sequence>MATRALHSCPVALGSRPRRSQKQPQGPAAPQRPRGTPKHPLQHALAALAGSLLPQGPASQQQQPAAAQQQQQPAAEQPCPVVSPPDPAAATRREISKLSDLLLWGLAVALVCVCCPVGLLFSVALSLGGAALALLLTFPEMLLQLASTAGLEVWSMLAGLDVTSVALGIGLTVVKAAKTLWFLGLDVWSLVVSIAVGVAKLVAAVALGVLKIGKALLLAGLDVWSVLVGGVVGGVRAVRAAWAAWTGRGRPDGGDGSAAGGDVAALPPRPATP</sequence>
<feature type="compositionally biased region" description="Low complexity" evidence="1">
    <location>
        <begin position="22"/>
        <end position="34"/>
    </location>
</feature>
<feature type="transmembrane region" description="Helical" evidence="2">
    <location>
        <begin position="154"/>
        <end position="174"/>
    </location>
</feature>
<dbReference type="Proteomes" id="UP000239649">
    <property type="component" value="Unassembled WGS sequence"/>
</dbReference>
<evidence type="ECO:0000313" key="3">
    <source>
        <dbReference type="EMBL" id="PSC72634.1"/>
    </source>
</evidence>
<feature type="region of interest" description="Disordered" evidence="1">
    <location>
        <begin position="1"/>
        <end position="88"/>
    </location>
</feature>
<protein>
    <submittedName>
        <fullName evidence="3">Integral membrane</fullName>
    </submittedName>
</protein>
<dbReference type="AlphaFoldDB" id="A0A2P6VEW2"/>
<feature type="transmembrane region" description="Helical" evidence="2">
    <location>
        <begin position="181"/>
        <end position="210"/>
    </location>
</feature>
<evidence type="ECO:0000313" key="4">
    <source>
        <dbReference type="Proteomes" id="UP000239649"/>
    </source>
</evidence>
<name>A0A2P6VEW2_9CHLO</name>
<keyword evidence="4" id="KW-1185">Reference proteome</keyword>
<keyword evidence="2" id="KW-1133">Transmembrane helix</keyword>
<evidence type="ECO:0000256" key="2">
    <source>
        <dbReference type="SAM" id="Phobius"/>
    </source>
</evidence>
<evidence type="ECO:0000256" key="1">
    <source>
        <dbReference type="SAM" id="MobiDB-lite"/>
    </source>
</evidence>